<reference evidence="2 3" key="1">
    <citation type="journal article" date="2024" name="BMC Biol.">
        <title>Comparative genomics of Ascetosporea gives new insight into the evolutionary basis for animal parasitism in Rhizaria.</title>
        <authorList>
            <person name="Hiltunen Thoren M."/>
            <person name="Onut-Brannstrom I."/>
            <person name="Alfjorden A."/>
            <person name="Peckova H."/>
            <person name="Swords F."/>
            <person name="Hooper C."/>
            <person name="Holzer A.S."/>
            <person name="Bass D."/>
            <person name="Burki F."/>
        </authorList>
    </citation>
    <scope>NUCLEOTIDE SEQUENCE [LARGE SCALE GENOMIC DNA]</scope>
    <source>
        <strain evidence="2">20-A016</strain>
    </source>
</reference>
<feature type="transmembrane region" description="Helical" evidence="1">
    <location>
        <begin position="430"/>
        <end position="452"/>
    </location>
</feature>
<feature type="transmembrane region" description="Helical" evidence="1">
    <location>
        <begin position="319"/>
        <end position="338"/>
    </location>
</feature>
<feature type="transmembrane region" description="Helical" evidence="1">
    <location>
        <begin position="390"/>
        <end position="409"/>
    </location>
</feature>
<evidence type="ECO:0000256" key="1">
    <source>
        <dbReference type="SAM" id="Phobius"/>
    </source>
</evidence>
<name>A0ABV2AEX1_9EUKA</name>
<comment type="caution">
    <text evidence="2">The sequence shown here is derived from an EMBL/GenBank/DDBJ whole genome shotgun (WGS) entry which is preliminary data.</text>
</comment>
<sequence>MPSKITPNENGLLVFLGILLGFCKAPILAKLVTLIWSTLTSKEWDIFNPSNWPTGGKTTYDAFSERLETFASMYFVTFFLFLVSFAAYIILCGGTVMIGKGTFRDRTKFSYFLHISGFTGARIDVILYQCILFACIIVGEDTLNLRGKIISPSLKKSYVNNFFDLLLNDKAFPIGLIGFFTISIVLSLLSSVSKKFDHPSVAGYVDVPKPSIQKNNLKSWTTVIMLINITYKIFFFVVYLEQWKNDKISKDTWNTEFIDIFKLSLFFGFIPLSIFREGYLLFVTNEREKVHSVTTINSFFMMYLLFTTYQFDSFKQNNIYFFLIPLMILLNLICYAIVNWRQMINLAIFLCKKGSSNSTVAAISLIFFFFFSISGLILHAISFPEQWFKFHFKFFPVLQALIDFAKILFEIVKSIMSFFKSLMEIVFNDALSLLLCIGLFIMILLAIALNFIPFGGGSGSYFATIFPKLTRKLKKFGEIVVKFRSSAKSIKKYAGKISGMSDPVTVDVSQFLGIILMTICLLPQVLGIAAMSLAVFERFTDIGRIDLSIFGIVFIVLTTIFLTVLLTIKFIIVREFDLGIMVIWFSTTSDFTMLIASFAFAFIAVIAYFLHLICFKETNL</sequence>
<feature type="transmembrane region" description="Helical" evidence="1">
    <location>
        <begin position="511"/>
        <end position="535"/>
    </location>
</feature>
<gene>
    <name evidence="2" type="ORF">MHBO_000215</name>
</gene>
<keyword evidence="3" id="KW-1185">Reference proteome</keyword>
<accession>A0ABV2AEX1</accession>
<feature type="transmembrane region" description="Helical" evidence="1">
    <location>
        <begin position="547"/>
        <end position="572"/>
    </location>
</feature>
<keyword evidence="1" id="KW-1133">Transmembrane helix</keyword>
<proteinExistence type="predicted"/>
<feature type="transmembrane region" description="Helical" evidence="1">
    <location>
        <begin position="592"/>
        <end position="615"/>
    </location>
</feature>
<protein>
    <submittedName>
        <fullName evidence="2">Uncharacterized protein</fullName>
    </submittedName>
</protein>
<feature type="transmembrane region" description="Helical" evidence="1">
    <location>
        <begin position="73"/>
        <end position="99"/>
    </location>
</feature>
<feature type="transmembrane region" description="Helical" evidence="1">
    <location>
        <begin position="111"/>
        <end position="139"/>
    </location>
</feature>
<feature type="transmembrane region" description="Helical" evidence="1">
    <location>
        <begin position="171"/>
        <end position="189"/>
    </location>
</feature>
<evidence type="ECO:0000313" key="3">
    <source>
        <dbReference type="Proteomes" id="UP001439008"/>
    </source>
</evidence>
<feature type="transmembrane region" description="Helical" evidence="1">
    <location>
        <begin position="290"/>
        <end position="307"/>
    </location>
</feature>
<dbReference type="Proteomes" id="UP001439008">
    <property type="component" value="Unassembled WGS sequence"/>
</dbReference>
<evidence type="ECO:0000313" key="2">
    <source>
        <dbReference type="EMBL" id="MES1918211.1"/>
    </source>
</evidence>
<feature type="transmembrane region" description="Helical" evidence="1">
    <location>
        <begin position="359"/>
        <end position="378"/>
    </location>
</feature>
<feature type="non-terminal residue" evidence="2">
    <location>
        <position position="620"/>
    </location>
</feature>
<feature type="transmembrane region" description="Helical" evidence="1">
    <location>
        <begin position="219"/>
        <end position="240"/>
    </location>
</feature>
<keyword evidence="1" id="KW-0812">Transmembrane</keyword>
<feature type="transmembrane region" description="Helical" evidence="1">
    <location>
        <begin position="12"/>
        <end position="36"/>
    </location>
</feature>
<dbReference type="EMBL" id="JBDODL010000028">
    <property type="protein sequence ID" value="MES1918211.1"/>
    <property type="molecule type" value="Genomic_DNA"/>
</dbReference>
<feature type="transmembrane region" description="Helical" evidence="1">
    <location>
        <begin position="260"/>
        <end position="283"/>
    </location>
</feature>
<keyword evidence="1" id="KW-0472">Membrane</keyword>
<organism evidence="2 3">
    <name type="scientific">Bonamia ostreae</name>
    <dbReference type="NCBI Taxonomy" id="126728"/>
    <lineage>
        <taxon>Eukaryota</taxon>
        <taxon>Sar</taxon>
        <taxon>Rhizaria</taxon>
        <taxon>Endomyxa</taxon>
        <taxon>Ascetosporea</taxon>
        <taxon>Haplosporida</taxon>
        <taxon>Bonamia</taxon>
    </lineage>
</organism>